<comment type="caution">
    <text evidence="1">The sequence shown here is derived from an EMBL/GenBank/DDBJ whole genome shotgun (WGS) entry which is preliminary data.</text>
</comment>
<evidence type="ECO:0000313" key="2">
    <source>
        <dbReference type="Proteomes" id="UP000887013"/>
    </source>
</evidence>
<accession>A0A8X6ULU3</accession>
<gene>
    <name evidence="1" type="ORF">NPIL_26931</name>
</gene>
<proteinExistence type="predicted"/>
<evidence type="ECO:0000313" key="1">
    <source>
        <dbReference type="EMBL" id="GFU50019.1"/>
    </source>
</evidence>
<dbReference type="EMBL" id="BMAW01087095">
    <property type="protein sequence ID" value="GFU50019.1"/>
    <property type="molecule type" value="Genomic_DNA"/>
</dbReference>
<protein>
    <submittedName>
        <fullName evidence="1">Uncharacterized protein</fullName>
    </submittedName>
</protein>
<dbReference type="Proteomes" id="UP000887013">
    <property type="component" value="Unassembled WGS sequence"/>
</dbReference>
<reference evidence="1" key="1">
    <citation type="submission" date="2020-08" db="EMBL/GenBank/DDBJ databases">
        <title>Multicomponent nature underlies the extraordinary mechanical properties of spider dragline silk.</title>
        <authorList>
            <person name="Kono N."/>
            <person name="Nakamura H."/>
            <person name="Mori M."/>
            <person name="Yoshida Y."/>
            <person name="Ohtoshi R."/>
            <person name="Malay A.D."/>
            <person name="Moran D.A.P."/>
            <person name="Tomita M."/>
            <person name="Numata K."/>
            <person name="Arakawa K."/>
        </authorList>
    </citation>
    <scope>NUCLEOTIDE SEQUENCE</scope>
</reference>
<name>A0A8X6ULU3_NEPPI</name>
<organism evidence="1 2">
    <name type="scientific">Nephila pilipes</name>
    <name type="common">Giant wood spider</name>
    <name type="synonym">Nephila maculata</name>
    <dbReference type="NCBI Taxonomy" id="299642"/>
    <lineage>
        <taxon>Eukaryota</taxon>
        <taxon>Metazoa</taxon>
        <taxon>Ecdysozoa</taxon>
        <taxon>Arthropoda</taxon>
        <taxon>Chelicerata</taxon>
        <taxon>Arachnida</taxon>
        <taxon>Araneae</taxon>
        <taxon>Araneomorphae</taxon>
        <taxon>Entelegynae</taxon>
        <taxon>Araneoidea</taxon>
        <taxon>Nephilidae</taxon>
        <taxon>Nephila</taxon>
    </lineage>
</organism>
<keyword evidence="2" id="KW-1185">Reference proteome</keyword>
<dbReference type="AlphaFoldDB" id="A0A8X6ULU3"/>
<sequence>MRSSLRSTITCYEKFLHWEIVPLPSLPLFPQHIIHFIALSTPKKVSPFRRIGQWCWCEYVERIRNGHIQCILKCSNDKRTHLRVGIVTLEDILWQWILELLVLS</sequence>